<feature type="coiled-coil region" evidence="9">
    <location>
        <begin position="121"/>
        <end position="148"/>
    </location>
</feature>
<evidence type="ECO:0000256" key="1">
    <source>
        <dbReference type="ARBA" id="ARBA00004496"/>
    </source>
</evidence>
<dbReference type="PROSITE" id="PS50110">
    <property type="entry name" value="RESPONSE_REGULATORY"/>
    <property type="match status" value="1"/>
</dbReference>
<evidence type="ECO:0000259" key="10">
    <source>
        <dbReference type="PROSITE" id="PS01124"/>
    </source>
</evidence>
<dbReference type="GO" id="GO:0005737">
    <property type="term" value="C:cytoplasm"/>
    <property type="evidence" value="ECO:0007669"/>
    <property type="project" value="UniProtKB-SubCell"/>
</dbReference>
<dbReference type="SMART" id="SM00342">
    <property type="entry name" value="HTH_ARAC"/>
    <property type="match status" value="1"/>
</dbReference>
<dbReference type="Pfam" id="PF12833">
    <property type="entry name" value="HTH_18"/>
    <property type="match status" value="1"/>
</dbReference>
<feature type="modified residue" description="4-aspartylphosphate" evidence="8">
    <location>
        <position position="56"/>
    </location>
</feature>
<evidence type="ECO:0000256" key="2">
    <source>
        <dbReference type="ARBA" id="ARBA00022490"/>
    </source>
</evidence>
<keyword evidence="13" id="KW-1185">Reference proteome</keyword>
<keyword evidence="3 8" id="KW-0597">Phosphoprotein</keyword>
<accession>A0A328U3V0</accession>
<dbReference type="InterPro" id="IPR020449">
    <property type="entry name" value="Tscrpt_reg_AraC-type_HTH"/>
</dbReference>
<evidence type="ECO:0000256" key="3">
    <source>
        <dbReference type="ARBA" id="ARBA00022553"/>
    </source>
</evidence>
<comment type="subcellular location">
    <subcellularLocation>
        <location evidence="1">Cytoplasm</location>
    </subcellularLocation>
</comment>
<dbReference type="InterPro" id="IPR051552">
    <property type="entry name" value="HptR"/>
</dbReference>
<keyword evidence="6 12" id="KW-0238">DNA-binding</keyword>
<dbReference type="InterPro" id="IPR009057">
    <property type="entry name" value="Homeodomain-like_sf"/>
</dbReference>
<evidence type="ECO:0000256" key="4">
    <source>
        <dbReference type="ARBA" id="ARBA00023012"/>
    </source>
</evidence>
<name>A0A328U3V0_9BACL</name>
<keyword evidence="5" id="KW-0805">Transcription regulation</keyword>
<sequence length="560" mass="63809">MNGKVLLVDDEQHITRNLEKVIPWNMLGLEIVGTAKNGVEALELLQETPADLVLCDIRMPVMDGLELVRNIREQGIACEIIMLSGYQDFSYTRAAIQYGVKDYILKPIPYDELTGVIARVMSEQRHKRQQVKEEKRKLDRIIDLANEKILYDVLMDYTEITADNWLMAGQEQQLGEPQYTMIVLDIDAGSADARDWREWPDKERKMWNFAVCNVLRETLQLAGVQHAIIQMRDGEWCVLIHGEQSDVFNGQAGPAEFSQRFETKSAKWADTLLASVRKNAKLQLHAGIYDQVAAMNELSAAYKCVQRGMQLSTETAPIAFYGNERSGDFEAGRTLWDIAERLIGAMKRGDAGGVEAEQKRLAEQLHKAGASADGRLEPLLHFLALHLMRELKEADLLPREREDAMWRKMDLHFGVKDLFAEIRQATSEGVVRSTDKRKLSERQMADAKQFMDRHLFRDLSVEEAATHVGLSTSHFSLLFKQTYGETFIEYITRARMETAKLLLAETPKSVAQIAKEVGYAERRYFTKVFMKYTGQIPTDYRMAVQGTSLMTAGEETEEEH</sequence>
<keyword evidence="9" id="KW-0175">Coiled coil</keyword>
<evidence type="ECO:0000256" key="5">
    <source>
        <dbReference type="ARBA" id="ARBA00023015"/>
    </source>
</evidence>
<dbReference type="Pfam" id="PF00072">
    <property type="entry name" value="Response_reg"/>
    <property type="match status" value="1"/>
</dbReference>
<dbReference type="Gene3D" id="1.10.10.60">
    <property type="entry name" value="Homeodomain-like"/>
    <property type="match status" value="2"/>
</dbReference>
<dbReference type="GO" id="GO:0000160">
    <property type="term" value="P:phosphorelay signal transduction system"/>
    <property type="evidence" value="ECO:0007669"/>
    <property type="project" value="UniProtKB-KW"/>
</dbReference>
<dbReference type="InterPro" id="IPR011006">
    <property type="entry name" value="CheY-like_superfamily"/>
</dbReference>
<proteinExistence type="predicted"/>
<dbReference type="PANTHER" id="PTHR42713">
    <property type="entry name" value="HISTIDINE KINASE-RELATED"/>
    <property type="match status" value="1"/>
</dbReference>
<dbReference type="SUPFAM" id="SSF46689">
    <property type="entry name" value="Homeodomain-like"/>
    <property type="match status" value="2"/>
</dbReference>
<keyword evidence="2" id="KW-0963">Cytoplasm</keyword>
<dbReference type="GO" id="GO:0003700">
    <property type="term" value="F:DNA-binding transcription factor activity"/>
    <property type="evidence" value="ECO:0007669"/>
    <property type="project" value="InterPro"/>
</dbReference>
<protein>
    <submittedName>
        <fullName evidence="12">DNA-binding response regulator</fullName>
    </submittedName>
</protein>
<dbReference type="Gene3D" id="3.40.50.2300">
    <property type="match status" value="1"/>
</dbReference>
<dbReference type="CDD" id="cd17536">
    <property type="entry name" value="REC_YesN-like"/>
    <property type="match status" value="1"/>
</dbReference>
<evidence type="ECO:0000259" key="11">
    <source>
        <dbReference type="PROSITE" id="PS50110"/>
    </source>
</evidence>
<dbReference type="AlphaFoldDB" id="A0A328U3V0"/>
<dbReference type="PRINTS" id="PR00032">
    <property type="entry name" value="HTHARAC"/>
</dbReference>
<keyword evidence="7" id="KW-0804">Transcription</keyword>
<evidence type="ECO:0000256" key="6">
    <source>
        <dbReference type="ARBA" id="ARBA00023125"/>
    </source>
</evidence>
<dbReference type="InterPro" id="IPR001789">
    <property type="entry name" value="Sig_transdc_resp-reg_receiver"/>
</dbReference>
<dbReference type="PANTHER" id="PTHR42713:SF3">
    <property type="entry name" value="TRANSCRIPTIONAL REGULATORY PROTEIN HPTR"/>
    <property type="match status" value="1"/>
</dbReference>
<dbReference type="SUPFAM" id="SSF52172">
    <property type="entry name" value="CheY-like"/>
    <property type="match status" value="1"/>
</dbReference>
<evidence type="ECO:0000256" key="8">
    <source>
        <dbReference type="PROSITE-ProRule" id="PRU00169"/>
    </source>
</evidence>
<reference evidence="12 13" key="1">
    <citation type="submission" date="2018-06" db="EMBL/GenBank/DDBJ databases">
        <title>Paenibacillus montanisoli sp. nov., isolated from mountain area soil.</title>
        <authorList>
            <person name="Wu M."/>
        </authorList>
    </citation>
    <scope>NUCLEOTIDE SEQUENCE [LARGE SCALE GENOMIC DNA]</scope>
    <source>
        <strain evidence="12 13">RA17</strain>
    </source>
</reference>
<evidence type="ECO:0000256" key="7">
    <source>
        <dbReference type="ARBA" id="ARBA00023163"/>
    </source>
</evidence>
<gene>
    <name evidence="12" type="ORF">DL346_03030</name>
</gene>
<dbReference type="Proteomes" id="UP000249260">
    <property type="component" value="Unassembled WGS sequence"/>
</dbReference>
<dbReference type="OrthoDB" id="9788446at2"/>
<evidence type="ECO:0000313" key="13">
    <source>
        <dbReference type="Proteomes" id="UP000249260"/>
    </source>
</evidence>
<feature type="domain" description="Response regulatory" evidence="11">
    <location>
        <begin position="4"/>
        <end position="121"/>
    </location>
</feature>
<dbReference type="InterPro" id="IPR018060">
    <property type="entry name" value="HTH_AraC"/>
</dbReference>
<comment type="caution">
    <text evidence="12">The sequence shown here is derived from an EMBL/GenBank/DDBJ whole genome shotgun (WGS) entry which is preliminary data.</text>
</comment>
<evidence type="ECO:0000313" key="12">
    <source>
        <dbReference type="EMBL" id="RAP77468.1"/>
    </source>
</evidence>
<dbReference type="PROSITE" id="PS01124">
    <property type="entry name" value="HTH_ARAC_FAMILY_2"/>
    <property type="match status" value="1"/>
</dbReference>
<evidence type="ECO:0000256" key="9">
    <source>
        <dbReference type="SAM" id="Coils"/>
    </source>
</evidence>
<dbReference type="RefSeq" id="WP_112880591.1">
    <property type="nucleotide sequence ID" value="NZ_QLUW01000001.1"/>
</dbReference>
<dbReference type="GO" id="GO:0043565">
    <property type="term" value="F:sequence-specific DNA binding"/>
    <property type="evidence" value="ECO:0007669"/>
    <property type="project" value="InterPro"/>
</dbReference>
<organism evidence="12 13">
    <name type="scientific">Paenibacillus montanisoli</name>
    <dbReference type="NCBI Taxonomy" id="2081970"/>
    <lineage>
        <taxon>Bacteria</taxon>
        <taxon>Bacillati</taxon>
        <taxon>Bacillota</taxon>
        <taxon>Bacilli</taxon>
        <taxon>Bacillales</taxon>
        <taxon>Paenibacillaceae</taxon>
        <taxon>Paenibacillus</taxon>
    </lineage>
</organism>
<dbReference type="SMART" id="SM00448">
    <property type="entry name" value="REC"/>
    <property type="match status" value="1"/>
</dbReference>
<dbReference type="EMBL" id="QLUW01000001">
    <property type="protein sequence ID" value="RAP77468.1"/>
    <property type="molecule type" value="Genomic_DNA"/>
</dbReference>
<feature type="domain" description="HTH araC/xylS-type" evidence="10">
    <location>
        <begin position="445"/>
        <end position="543"/>
    </location>
</feature>
<keyword evidence="4" id="KW-0902">Two-component regulatory system</keyword>